<dbReference type="AlphaFoldDB" id="A0A0F9DAS7"/>
<protein>
    <submittedName>
        <fullName evidence="1">Uncharacterized protein</fullName>
    </submittedName>
</protein>
<name>A0A0F9DAS7_9ZZZZ</name>
<proteinExistence type="predicted"/>
<gene>
    <name evidence="1" type="ORF">LCGC14_2568350</name>
</gene>
<dbReference type="EMBL" id="LAZR01042580">
    <property type="protein sequence ID" value="KKL09188.1"/>
    <property type="molecule type" value="Genomic_DNA"/>
</dbReference>
<accession>A0A0F9DAS7</accession>
<comment type="caution">
    <text evidence="1">The sequence shown here is derived from an EMBL/GenBank/DDBJ whole genome shotgun (WGS) entry which is preliminary data.</text>
</comment>
<organism evidence="1">
    <name type="scientific">marine sediment metagenome</name>
    <dbReference type="NCBI Taxonomy" id="412755"/>
    <lineage>
        <taxon>unclassified sequences</taxon>
        <taxon>metagenomes</taxon>
        <taxon>ecological metagenomes</taxon>
    </lineage>
</organism>
<sequence length="179" mass="19646">MKEQGQVSGRTASGNKFDLVAAKKRCEAASEGEWRLVRSPHSDRTMIGAGGGKVIGAITGIKDAEFIVHARTDLPAFIEALEEAQRCNECADSPEDIRLPAGYRCYFCDKRFCGPHAKLHFKGDNTSTALAEAQGKIAELERLTYDLHQRSGHPDSACLRCQFYAILRGTKEGNDEQEG</sequence>
<reference evidence="1" key="1">
    <citation type="journal article" date="2015" name="Nature">
        <title>Complex archaea that bridge the gap between prokaryotes and eukaryotes.</title>
        <authorList>
            <person name="Spang A."/>
            <person name="Saw J.H."/>
            <person name="Jorgensen S.L."/>
            <person name="Zaremba-Niedzwiedzka K."/>
            <person name="Martijn J."/>
            <person name="Lind A.E."/>
            <person name="van Eijk R."/>
            <person name="Schleper C."/>
            <person name="Guy L."/>
            <person name="Ettema T.J."/>
        </authorList>
    </citation>
    <scope>NUCLEOTIDE SEQUENCE</scope>
</reference>
<evidence type="ECO:0000313" key="1">
    <source>
        <dbReference type="EMBL" id="KKL09188.1"/>
    </source>
</evidence>